<comment type="caution">
    <text evidence="3">The sequence shown here is derived from an EMBL/GenBank/DDBJ whole genome shotgun (WGS) entry which is preliminary data.</text>
</comment>
<evidence type="ECO:0000256" key="1">
    <source>
        <dbReference type="SAM" id="MobiDB-lite"/>
    </source>
</evidence>
<organism evidence="3 4">
    <name type="scientific">Candidatus Nealsonbacteria bacterium CG23_combo_of_CG06-09_8_20_14_all_40_13</name>
    <dbReference type="NCBI Taxonomy" id="1974724"/>
    <lineage>
        <taxon>Bacteria</taxon>
        <taxon>Candidatus Nealsoniibacteriota</taxon>
    </lineage>
</organism>
<accession>A0A2G9YR15</accession>
<evidence type="ECO:0000313" key="4">
    <source>
        <dbReference type="Proteomes" id="UP000231567"/>
    </source>
</evidence>
<evidence type="ECO:0000313" key="3">
    <source>
        <dbReference type="EMBL" id="PIP21602.1"/>
    </source>
</evidence>
<feature type="compositionally biased region" description="Polar residues" evidence="1">
    <location>
        <begin position="35"/>
        <end position="79"/>
    </location>
</feature>
<reference evidence="3 4" key="1">
    <citation type="submission" date="2017-09" db="EMBL/GenBank/DDBJ databases">
        <title>Depth-based differentiation of microbial function through sediment-hosted aquifers and enrichment of novel symbionts in the deep terrestrial subsurface.</title>
        <authorList>
            <person name="Probst A.J."/>
            <person name="Ladd B."/>
            <person name="Jarett J.K."/>
            <person name="Geller-Mcgrath D.E."/>
            <person name="Sieber C.M."/>
            <person name="Emerson J.B."/>
            <person name="Anantharaman K."/>
            <person name="Thomas B.C."/>
            <person name="Malmstrom R."/>
            <person name="Stieglmeier M."/>
            <person name="Klingl A."/>
            <person name="Woyke T."/>
            <person name="Ryan C.M."/>
            <person name="Banfield J.F."/>
        </authorList>
    </citation>
    <scope>NUCLEOTIDE SEQUENCE [LARGE SCALE GENOMIC DNA]</scope>
    <source>
        <strain evidence="3">CG23_combo_of_CG06-09_8_20_14_all_40_13</strain>
    </source>
</reference>
<dbReference type="InterPro" id="IPR018911">
    <property type="entry name" value="Gmad2_Ig-like_dom"/>
</dbReference>
<dbReference type="Pfam" id="PF10648">
    <property type="entry name" value="Gmad2"/>
    <property type="match status" value="1"/>
</dbReference>
<proteinExistence type="predicted"/>
<feature type="domain" description="Bacterial spore germination immunoglobulin-like" evidence="2">
    <location>
        <begin position="86"/>
        <end position="171"/>
    </location>
</feature>
<dbReference type="Proteomes" id="UP000231567">
    <property type="component" value="Unassembled WGS sequence"/>
</dbReference>
<feature type="region of interest" description="Disordered" evidence="1">
    <location>
        <begin position="34"/>
        <end position="79"/>
    </location>
</feature>
<evidence type="ECO:0000259" key="2">
    <source>
        <dbReference type="Pfam" id="PF10648"/>
    </source>
</evidence>
<sequence length="183" mass="19313">MNKFLLVLVIILSIIVVGGGGYILGRYHEQKKSNDSAYKTTTSSETAKDQSSTDSTATVKKNTGTDSSQVATDSSGNAAGATEQNIQLTSIQDGDLVKSPALVGGKARVFENTLIAVLKDANGTVLKQQTITTNATEPSQFGDFTEQLVFTTPQTDTGTLELYEESPATGAPTNKITIGVKFK</sequence>
<dbReference type="AlphaFoldDB" id="A0A2G9YR15"/>
<protein>
    <recommendedName>
        <fullName evidence="2">Bacterial spore germination immunoglobulin-like domain-containing protein</fullName>
    </recommendedName>
</protein>
<name>A0A2G9YR15_9BACT</name>
<gene>
    <name evidence="3" type="ORF">COX39_02045</name>
</gene>
<dbReference type="EMBL" id="PCRM01000029">
    <property type="protein sequence ID" value="PIP21602.1"/>
    <property type="molecule type" value="Genomic_DNA"/>
</dbReference>